<dbReference type="AlphaFoldDB" id="A0A432MKZ8"/>
<protein>
    <recommendedName>
        <fullName evidence="4">DUF1573 domain-containing protein</fullName>
    </recommendedName>
</protein>
<evidence type="ECO:0008006" key="4">
    <source>
        <dbReference type="Google" id="ProtNLM"/>
    </source>
</evidence>
<keyword evidence="3" id="KW-1185">Reference proteome</keyword>
<comment type="caution">
    <text evidence="2">The sequence shown here is derived from an EMBL/GenBank/DDBJ whole genome shotgun (WGS) entry which is preliminary data.</text>
</comment>
<gene>
    <name evidence="2" type="ORF">TsocGM_09065</name>
</gene>
<sequence length="273" mass="30243">MSFAINLPEKSHFNHILEYIFIWALRLGWLNKGCTDQPGDFFVDKRGVGVHVLRLAVGVHGDLLIGAQRRSSSPASFFQELLARLAPKLDVLCAPLSKPYKPVAVSEAINMSDSPRQFRWLCNVIGTAILALLSMATMASVAAYRFGSVGNALSFVRGERVLIESNAYALGSMPVGERRLIRYRLTNLTGRPVNVVGSQAPCSCTTLRRMPTVLPHARAEVIELEYSPIPVQAGRNYTGELKVFLDDMYLRQIELKFTAKVTAEPATHLTRLD</sequence>
<keyword evidence="1" id="KW-1133">Transmembrane helix</keyword>
<accession>A0A432MKZ8</accession>
<proteinExistence type="predicted"/>
<reference evidence="2 3" key="2">
    <citation type="submission" date="2019-01" db="EMBL/GenBank/DDBJ databases">
        <title>Tautonia sociabilis, a novel thermotolerant planctomycete of Isosphaeraceae family, isolated from a 4000 m deep subterranean habitat.</title>
        <authorList>
            <person name="Kovaleva O.L."/>
            <person name="Elcheninov A.G."/>
            <person name="Van Heerden E."/>
            <person name="Toshchakov S.V."/>
            <person name="Novikov A."/>
            <person name="Bonch-Osmolovskaya E.A."/>
            <person name="Kublanov I.V."/>
        </authorList>
    </citation>
    <scope>NUCLEOTIDE SEQUENCE [LARGE SCALE GENOMIC DNA]</scope>
    <source>
        <strain evidence="2 3">GM2012</strain>
    </source>
</reference>
<name>A0A432MKZ8_9BACT</name>
<evidence type="ECO:0000313" key="2">
    <source>
        <dbReference type="EMBL" id="RUL88082.1"/>
    </source>
</evidence>
<keyword evidence="1" id="KW-0812">Transmembrane</keyword>
<dbReference type="RefSeq" id="WP_148114871.1">
    <property type="nucleotide sequence ID" value="NZ_RYZH01000014.1"/>
</dbReference>
<feature type="transmembrane region" description="Helical" evidence="1">
    <location>
        <begin position="120"/>
        <end position="144"/>
    </location>
</feature>
<dbReference type="Proteomes" id="UP000280296">
    <property type="component" value="Unassembled WGS sequence"/>
</dbReference>
<reference evidence="2 3" key="1">
    <citation type="submission" date="2018-12" db="EMBL/GenBank/DDBJ databases">
        <authorList>
            <person name="Toschakov S.V."/>
        </authorList>
    </citation>
    <scope>NUCLEOTIDE SEQUENCE [LARGE SCALE GENOMIC DNA]</scope>
    <source>
        <strain evidence="2 3">GM2012</strain>
    </source>
</reference>
<evidence type="ECO:0000313" key="3">
    <source>
        <dbReference type="Proteomes" id="UP000280296"/>
    </source>
</evidence>
<evidence type="ECO:0000256" key="1">
    <source>
        <dbReference type="SAM" id="Phobius"/>
    </source>
</evidence>
<keyword evidence="1" id="KW-0472">Membrane</keyword>
<dbReference type="EMBL" id="RYZH01000014">
    <property type="protein sequence ID" value="RUL88082.1"/>
    <property type="molecule type" value="Genomic_DNA"/>
</dbReference>
<organism evidence="2 3">
    <name type="scientific">Tautonia sociabilis</name>
    <dbReference type="NCBI Taxonomy" id="2080755"/>
    <lineage>
        <taxon>Bacteria</taxon>
        <taxon>Pseudomonadati</taxon>
        <taxon>Planctomycetota</taxon>
        <taxon>Planctomycetia</taxon>
        <taxon>Isosphaerales</taxon>
        <taxon>Isosphaeraceae</taxon>
        <taxon>Tautonia</taxon>
    </lineage>
</organism>